<organism evidence="2 3">
    <name type="scientific">Sinorhizobium kostiense</name>
    <dbReference type="NCBI Taxonomy" id="76747"/>
    <lineage>
        <taxon>Bacteria</taxon>
        <taxon>Pseudomonadati</taxon>
        <taxon>Pseudomonadota</taxon>
        <taxon>Alphaproteobacteria</taxon>
        <taxon>Hyphomicrobiales</taxon>
        <taxon>Rhizobiaceae</taxon>
        <taxon>Sinorhizobium/Ensifer group</taxon>
        <taxon>Sinorhizobium</taxon>
    </lineage>
</organism>
<evidence type="ECO:0000256" key="1">
    <source>
        <dbReference type="SAM" id="MobiDB-lite"/>
    </source>
</evidence>
<feature type="region of interest" description="Disordered" evidence="1">
    <location>
        <begin position="1"/>
        <end position="22"/>
    </location>
</feature>
<evidence type="ECO:0000313" key="2">
    <source>
        <dbReference type="EMBL" id="MBP2238847.1"/>
    </source>
</evidence>
<name>A0ABS4RAI9_9HYPH</name>
<dbReference type="Proteomes" id="UP000730739">
    <property type="component" value="Unassembled WGS sequence"/>
</dbReference>
<comment type="caution">
    <text evidence="2">The sequence shown here is derived from an EMBL/GenBank/DDBJ whole genome shotgun (WGS) entry which is preliminary data.</text>
</comment>
<reference evidence="2 3" key="1">
    <citation type="submission" date="2021-03" db="EMBL/GenBank/DDBJ databases">
        <title>Genomic Encyclopedia of Type Strains, Phase IV (KMG-IV): sequencing the most valuable type-strain genomes for metagenomic binning, comparative biology and taxonomic classification.</title>
        <authorList>
            <person name="Goeker M."/>
        </authorList>
    </citation>
    <scope>NUCLEOTIDE SEQUENCE [LARGE SCALE GENOMIC DNA]</scope>
    <source>
        <strain evidence="2 3">DSM 13372</strain>
    </source>
</reference>
<sequence>MHASFVAAATANRQPRQRYTTSSRRFAKGIHEKIVAAGKRPDALVLVTMAWASSVGGYSMLNVIPLGYSQIDGR</sequence>
<gene>
    <name evidence="2" type="ORF">J2Z31_005388</name>
</gene>
<evidence type="ECO:0000313" key="3">
    <source>
        <dbReference type="Proteomes" id="UP000730739"/>
    </source>
</evidence>
<keyword evidence="3" id="KW-1185">Reference proteome</keyword>
<dbReference type="EMBL" id="JAGILA010000009">
    <property type="protein sequence ID" value="MBP2238847.1"/>
    <property type="molecule type" value="Genomic_DNA"/>
</dbReference>
<dbReference type="RefSeq" id="WP_209606212.1">
    <property type="nucleotide sequence ID" value="NZ_JAGILA010000009.1"/>
</dbReference>
<protein>
    <submittedName>
        <fullName evidence="2">Uncharacterized protein</fullName>
    </submittedName>
</protein>
<feature type="compositionally biased region" description="Polar residues" evidence="1">
    <location>
        <begin position="11"/>
        <end position="22"/>
    </location>
</feature>
<accession>A0ABS4RAI9</accession>
<proteinExistence type="predicted"/>